<dbReference type="HAMAP" id="MF_00181">
    <property type="entry name" value="Cytosol_peptidase_M17"/>
    <property type="match status" value="1"/>
</dbReference>
<evidence type="ECO:0000259" key="10">
    <source>
        <dbReference type="PROSITE" id="PS00631"/>
    </source>
</evidence>
<dbReference type="Proteomes" id="UP000236724">
    <property type="component" value="Unassembled WGS sequence"/>
</dbReference>
<feature type="binding site" evidence="9">
    <location>
        <position position="352"/>
    </location>
    <ligand>
        <name>Mn(2+)</name>
        <dbReference type="ChEBI" id="CHEBI:29035"/>
        <label>1</label>
    </ligand>
</feature>
<dbReference type="PANTHER" id="PTHR11963:SF23">
    <property type="entry name" value="CYTOSOL AMINOPEPTIDASE"/>
    <property type="match status" value="1"/>
</dbReference>
<dbReference type="InterPro" id="IPR008283">
    <property type="entry name" value="Peptidase_M17_N"/>
</dbReference>
<dbReference type="GO" id="GO:0006508">
    <property type="term" value="P:proteolysis"/>
    <property type="evidence" value="ECO:0007669"/>
    <property type="project" value="UniProtKB-KW"/>
</dbReference>
<dbReference type="EC" id="3.4.11.1" evidence="9"/>
<feature type="active site" evidence="9">
    <location>
        <position position="280"/>
    </location>
</feature>
<evidence type="ECO:0000256" key="1">
    <source>
        <dbReference type="ARBA" id="ARBA00000135"/>
    </source>
</evidence>
<dbReference type="PANTHER" id="PTHR11963">
    <property type="entry name" value="LEUCINE AMINOPEPTIDASE-RELATED"/>
    <property type="match status" value="1"/>
</dbReference>
<dbReference type="PROSITE" id="PS00631">
    <property type="entry name" value="CYTOSOL_AP"/>
    <property type="match status" value="1"/>
</dbReference>
<evidence type="ECO:0000256" key="6">
    <source>
        <dbReference type="ARBA" id="ARBA00022723"/>
    </source>
</evidence>
<dbReference type="EMBL" id="FMSV02000123">
    <property type="protein sequence ID" value="SEH04822.1"/>
    <property type="molecule type" value="Genomic_DNA"/>
</dbReference>
<comment type="similarity">
    <text evidence="3 9">Belongs to the peptidase M17 family.</text>
</comment>
<dbReference type="Pfam" id="PF00883">
    <property type="entry name" value="Peptidase_M17"/>
    <property type="match status" value="1"/>
</dbReference>
<evidence type="ECO:0000313" key="11">
    <source>
        <dbReference type="EMBL" id="SEH04822.1"/>
    </source>
</evidence>
<dbReference type="InterPro" id="IPR023042">
    <property type="entry name" value="Peptidase_M17_leu_NH2_pept"/>
</dbReference>
<dbReference type="Gene3D" id="3.40.220.10">
    <property type="entry name" value="Leucine Aminopeptidase, subunit E, domain 1"/>
    <property type="match status" value="1"/>
</dbReference>
<comment type="function">
    <text evidence="9">Presumably involved in the processing and regular turnover of intracellular proteins. Catalyzes the removal of unsubstituted N-terminal amino acids from various peptides.</text>
</comment>
<comment type="catalytic activity">
    <reaction evidence="1 9">
        <text>Release of an N-terminal amino acid, Xaa-|-Yaa-, in which Xaa is preferably Leu, but may be other amino acids including Pro although not Arg or Lys, and Yaa may be Pro. Amino acid amides and methyl esters are also readily hydrolyzed, but rates on arylamides are exceedingly low.</text>
        <dbReference type="EC" id="3.4.11.1"/>
    </reaction>
</comment>
<name>A0A1H6F411_9GAMM</name>
<dbReference type="AlphaFoldDB" id="A0A1H6F411"/>
<feature type="binding site" evidence="9">
    <location>
        <position position="352"/>
    </location>
    <ligand>
        <name>Mn(2+)</name>
        <dbReference type="ChEBI" id="CHEBI:29035"/>
        <label>2</label>
    </ligand>
</feature>
<feature type="domain" description="Cytosol aminopeptidase" evidence="10">
    <location>
        <begin position="348"/>
        <end position="355"/>
    </location>
</feature>
<feature type="binding site" evidence="9">
    <location>
        <position position="268"/>
    </location>
    <ligand>
        <name>Mn(2+)</name>
        <dbReference type="ChEBI" id="CHEBI:29035"/>
        <label>2</label>
    </ligand>
</feature>
<evidence type="ECO:0000256" key="3">
    <source>
        <dbReference type="ARBA" id="ARBA00009528"/>
    </source>
</evidence>
<keyword evidence="9" id="KW-0963">Cytoplasm</keyword>
<feature type="binding site" evidence="9">
    <location>
        <position position="273"/>
    </location>
    <ligand>
        <name>Mn(2+)</name>
        <dbReference type="ChEBI" id="CHEBI:29035"/>
        <label>2</label>
    </ligand>
</feature>
<evidence type="ECO:0000256" key="8">
    <source>
        <dbReference type="ARBA" id="ARBA00023211"/>
    </source>
</evidence>
<evidence type="ECO:0000256" key="2">
    <source>
        <dbReference type="ARBA" id="ARBA00000967"/>
    </source>
</evidence>
<dbReference type="Pfam" id="PF02789">
    <property type="entry name" value="Peptidase_M17_N"/>
    <property type="match status" value="1"/>
</dbReference>
<accession>A0A1H6F411</accession>
<proteinExistence type="inferred from homology"/>
<comment type="catalytic activity">
    <reaction evidence="2 9">
        <text>Release of an N-terminal amino acid, preferentially leucine, but not glutamic or aspartic acids.</text>
        <dbReference type="EC" id="3.4.11.10"/>
    </reaction>
</comment>
<evidence type="ECO:0000256" key="5">
    <source>
        <dbReference type="ARBA" id="ARBA00022670"/>
    </source>
</evidence>
<protein>
    <recommendedName>
        <fullName evidence="9">Probable cytosol aminopeptidase</fullName>
        <ecNumber evidence="9">3.4.11.1</ecNumber>
    </recommendedName>
    <alternativeName>
        <fullName evidence="9">Leucine aminopeptidase</fullName>
        <shortName evidence="9">LAP</shortName>
        <ecNumber evidence="9">3.4.11.10</ecNumber>
    </alternativeName>
    <alternativeName>
        <fullName evidence="9">Leucyl aminopeptidase</fullName>
    </alternativeName>
</protein>
<keyword evidence="7 9" id="KW-0378">Hydrolase</keyword>
<keyword evidence="4 9" id="KW-0031">Aminopeptidase</keyword>
<dbReference type="InterPro" id="IPR011356">
    <property type="entry name" value="Leucine_aapep/pepB"/>
</dbReference>
<dbReference type="EC" id="3.4.11.10" evidence="9"/>
<dbReference type="GO" id="GO:0005737">
    <property type="term" value="C:cytoplasm"/>
    <property type="evidence" value="ECO:0007669"/>
    <property type="project" value="UniProtKB-SubCell"/>
</dbReference>
<dbReference type="InterPro" id="IPR043472">
    <property type="entry name" value="Macro_dom-like"/>
</dbReference>
<comment type="subcellular location">
    <subcellularLocation>
        <location evidence="9">Cytoplasm</location>
    </subcellularLocation>
</comment>
<dbReference type="SUPFAM" id="SSF53187">
    <property type="entry name" value="Zn-dependent exopeptidases"/>
    <property type="match status" value="1"/>
</dbReference>
<sequence length="503" mass="54734">MEYSITSGHPEKQRSACVIVGVYESRRLSEAAKQLDDASDKYLSSILHRGDLEGKLGQTLLLHNVPGTLADRVLLVGCGRKQELGERQYKTMIQKMVLALKEMGGTEVVCYLSELLPKGRDVYWAVRIAIETSSYHLYQFTSLKTLQQTKRHPLRKITFCVSLRKDLDNAEQAAIDGRAIVNGTNLARNLANAPPNICTPTYMAEQSKALCKLYQNIRCDVLEEAAMEELGMNAFLAVSKGSREPAKLIVLHYQGADESVAPVALVGKGVTFDAGGISIKPGPKMDEMKYDMCGAAGVLGALAAVAELQLPLNLVVLLACTENLPDGNATRPGDILTTLSGQTIEILNTDAEGRMVLCDTLTYCERYKPAVVIDVATLTGACIVGLGHHPHGLFSNHKALAHKLLHAGEASHDRAWELPLWDEYHEQLASPFADMTNVGGKPAGAITAACFLSRFAKKFHWAHVDIAGTAWVSGNPKKKGATGRPVPMLVQYLLDRCKTMILS</sequence>
<reference evidence="11 12" key="1">
    <citation type="submission" date="2016-10" db="EMBL/GenBank/DDBJ databases">
        <authorList>
            <person name="de Groot N.N."/>
        </authorList>
    </citation>
    <scope>NUCLEOTIDE SEQUENCE [LARGE SCALE GENOMIC DNA]</scope>
    <source>
        <strain evidence="11">MBHS1</strain>
    </source>
</reference>
<keyword evidence="6 9" id="KW-0479">Metal-binding</keyword>
<dbReference type="InterPro" id="IPR000819">
    <property type="entry name" value="Peptidase_M17_C"/>
</dbReference>
<dbReference type="CDD" id="cd00433">
    <property type="entry name" value="Peptidase_M17"/>
    <property type="match status" value="1"/>
</dbReference>
<feature type="binding site" evidence="9">
    <location>
        <position position="273"/>
    </location>
    <ligand>
        <name>Mn(2+)</name>
        <dbReference type="ChEBI" id="CHEBI:29035"/>
        <label>1</label>
    </ligand>
</feature>
<dbReference type="RefSeq" id="WP_103918845.1">
    <property type="nucleotide sequence ID" value="NZ_FMSV02000123.1"/>
</dbReference>
<dbReference type="SUPFAM" id="SSF52949">
    <property type="entry name" value="Macro domain-like"/>
    <property type="match status" value="1"/>
</dbReference>
<dbReference type="NCBIfam" id="NF002074">
    <property type="entry name" value="PRK00913.1-4"/>
    <property type="match status" value="1"/>
</dbReference>
<evidence type="ECO:0000256" key="9">
    <source>
        <dbReference type="HAMAP-Rule" id="MF_00181"/>
    </source>
</evidence>
<feature type="binding site" evidence="9">
    <location>
        <position position="291"/>
    </location>
    <ligand>
        <name>Mn(2+)</name>
        <dbReference type="ChEBI" id="CHEBI:29035"/>
        <label>2</label>
    </ligand>
</feature>
<evidence type="ECO:0000313" key="12">
    <source>
        <dbReference type="Proteomes" id="UP000236724"/>
    </source>
</evidence>
<gene>
    <name evidence="9 11" type="primary">pepA</name>
    <name evidence="11" type="ORF">MBHS_00674</name>
</gene>
<evidence type="ECO:0000256" key="7">
    <source>
        <dbReference type="ARBA" id="ARBA00022801"/>
    </source>
</evidence>
<dbReference type="FunFam" id="3.40.630.10:FF:000004">
    <property type="entry name" value="Probable cytosol aminopeptidase"/>
    <property type="match status" value="1"/>
</dbReference>
<organism evidence="11 12">
    <name type="scientific">Candidatus Venteria ishoeyi</name>
    <dbReference type="NCBI Taxonomy" id="1899563"/>
    <lineage>
        <taxon>Bacteria</taxon>
        <taxon>Pseudomonadati</taxon>
        <taxon>Pseudomonadota</taxon>
        <taxon>Gammaproteobacteria</taxon>
        <taxon>Thiotrichales</taxon>
        <taxon>Thiotrichaceae</taxon>
        <taxon>Venteria</taxon>
    </lineage>
</organism>
<keyword evidence="8 9" id="KW-0464">Manganese</keyword>
<dbReference type="Gene3D" id="3.40.630.10">
    <property type="entry name" value="Zn peptidases"/>
    <property type="match status" value="1"/>
</dbReference>
<feature type="active site" evidence="9">
    <location>
        <position position="354"/>
    </location>
</feature>
<evidence type="ECO:0000256" key="4">
    <source>
        <dbReference type="ARBA" id="ARBA00022438"/>
    </source>
</evidence>
<dbReference type="OrthoDB" id="9809354at2"/>
<keyword evidence="5 9" id="KW-0645">Protease</keyword>
<dbReference type="GO" id="GO:0030145">
    <property type="term" value="F:manganese ion binding"/>
    <property type="evidence" value="ECO:0007669"/>
    <property type="project" value="UniProtKB-UniRule"/>
</dbReference>
<dbReference type="PRINTS" id="PR00481">
    <property type="entry name" value="LAMNOPPTDASE"/>
</dbReference>
<keyword evidence="12" id="KW-1185">Reference proteome</keyword>
<feature type="binding site" evidence="9">
    <location>
        <position position="350"/>
    </location>
    <ligand>
        <name>Mn(2+)</name>
        <dbReference type="ChEBI" id="CHEBI:29035"/>
        <label>1</label>
    </ligand>
</feature>
<dbReference type="GO" id="GO:0070006">
    <property type="term" value="F:metalloaminopeptidase activity"/>
    <property type="evidence" value="ECO:0007669"/>
    <property type="project" value="InterPro"/>
</dbReference>
<comment type="cofactor">
    <cofactor evidence="9">
        <name>Mn(2+)</name>
        <dbReference type="ChEBI" id="CHEBI:29035"/>
    </cofactor>
    <text evidence="9">Binds 2 manganese ions per subunit.</text>
</comment>